<dbReference type="Gene3D" id="1.20.120.450">
    <property type="entry name" value="dinb family like domain"/>
    <property type="match status" value="1"/>
</dbReference>
<evidence type="ECO:0000313" key="1">
    <source>
        <dbReference type="EMBL" id="SEC08849.1"/>
    </source>
</evidence>
<organism evidence="1 2">
    <name type="scientific">Rhodococcus koreensis</name>
    <dbReference type="NCBI Taxonomy" id="99653"/>
    <lineage>
        <taxon>Bacteria</taxon>
        <taxon>Bacillati</taxon>
        <taxon>Actinomycetota</taxon>
        <taxon>Actinomycetes</taxon>
        <taxon>Mycobacteriales</taxon>
        <taxon>Nocardiaceae</taxon>
        <taxon>Rhodococcus</taxon>
    </lineage>
</organism>
<dbReference type="SUPFAM" id="SSF109854">
    <property type="entry name" value="DinB/YfiT-like putative metalloenzymes"/>
    <property type="match status" value="1"/>
</dbReference>
<dbReference type="Pfam" id="PF04978">
    <property type="entry name" value="MST"/>
    <property type="match status" value="1"/>
</dbReference>
<dbReference type="InterPro" id="IPR034660">
    <property type="entry name" value="DinB/YfiT-like"/>
</dbReference>
<proteinExistence type="predicted"/>
<dbReference type="AlphaFoldDB" id="A0A1H4PN85"/>
<accession>A0A1H4PN85</accession>
<evidence type="ECO:0000313" key="2">
    <source>
        <dbReference type="Proteomes" id="UP000183561"/>
    </source>
</evidence>
<reference evidence="2" key="1">
    <citation type="submission" date="2016-10" db="EMBL/GenBank/DDBJ databases">
        <authorList>
            <person name="Varghese N."/>
            <person name="Submissions S."/>
        </authorList>
    </citation>
    <scope>NUCLEOTIDE SEQUENCE [LARGE SCALE GENOMIC DNA]</scope>
    <source>
        <strain evidence="2">DSM 44498</strain>
    </source>
</reference>
<dbReference type="OrthoDB" id="4548523at2"/>
<evidence type="ECO:0008006" key="3">
    <source>
        <dbReference type="Google" id="ProtNLM"/>
    </source>
</evidence>
<name>A0A1H4PN85_9NOCA</name>
<dbReference type="Proteomes" id="UP000183561">
    <property type="component" value="Unassembled WGS sequence"/>
</dbReference>
<dbReference type="EMBL" id="FNSV01000005">
    <property type="protein sequence ID" value="SEC08849.1"/>
    <property type="molecule type" value="Genomic_DNA"/>
</dbReference>
<dbReference type="RefSeq" id="WP_072948359.1">
    <property type="nucleotide sequence ID" value="NZ_FNSV01000005.1"/>
</dbReference>
<protein>
    <recommendedName>
        <fullName evidence="3">DinB family protein</fullName>
    </recommendedName>
</protein>
<keyword evidence="2" id="KW-1185">Reference proteome</keyword>
<sequence>MNETPSTPAPISDERGLLLLMLDNQRTAFRNAVSGLTEEQVRSVPSASEMSLASVLKHVIDGEEAMTARITGTPRGAGDDPVAAWMAAWNVAEDETVDVLLARFDAAQRATEAAVAAETDLDRDVDLPADVAQWMTSGVVFTVRYMLLHQIEELARHAGHADVIRQSLDGARADTLAGGGSWS</sequence>
<gene>
    <name evidence="1" type="ORF">SAMN04490239_2830</name>
</gene>
<dbReference type="InterPro" id="IPR007061">
    <property type="entry name" value="MST-like"/>
</dbReference>